<organism evidence="7 8">
    <name type="scientific">Bifidobacterium scardovii</name>
    <dbReference type="NCBI Taxonomy" id="158787"/>
    <lineage>
        <taxon>Bacteria</taxon>
        <taxon>Bacillati</taxon>
        <taxon>Actinomycetota</taxon>
        <taxon>Actinomycetes</taxon>
        <taxon>Bifidobacteriales</taxon>
        <taxon>Bifidobacteriaceae</taxon>
        <taxon>Bifidobacterium</taxon>
    </lineage>
</organism>
<keyword evidence="3" id="KW-0010">Activator</keyword>
<keyword evidence="4" id="KW-0804">Transcription</keyword>
<gene>
    <name evidence="7" type="ORF">BSCA_2360</name>
</gene>
<accession>A0A087DFE1</accession>
<keyword evidence="2" id="KW-0238">DNA-binding</keyword>
<evidence type="ECO:0000313" key="7">
    <source>
        <dbReference type="EMBL" id="KFI94241.1"/>
    </source>
</evidence>
<dbReference type="PROSITE" id="PS01124">
    <property type="entry name" value="HTH_ARAC_FAMILY_2"/>
    <property type="match status" value="1"/>
</dbReference>
<evidence type="ECO:0000256" key="5">
    <source>
        <dbReference type="SAM" id="MobiDB-lite"/>
    </source>
</evidence>
<sequence length="427" mass="45568">MDTVTSIAFFLRFQCMSSTFAYTLRDRDTASDTMRIVQFLDHSSQDGGTGAQRAGAAPATGPSRHLAARGSGATPRRTSTVLSDLSERIHYNIPELPIYARLDPLSSFPDHRCPCHWHRDLEFLHVASGRMHYFVNGTVTVLHAGEGIAVNSSRLHYGFSPDLGNAWFACAVISPALFEHATTGTAALCSRAFGQDMDDFLTLSPDVPWQRDMLAGVDRVVESMARAEASEADTAEGTATAGGRADSAPHGAGLSAGTTGRGSGALPVLSEAMALCAMAIDRFRPAARPGDGTGAATANGDAAERRSRITVLAMTGLIQRRFHEPLGLDDIAAAGNVSRSQCCMLFRRYVGRTPNEYLTERRLEEAKRLLADTAGSVAEIARVCGFSSSSYFISVFRRRFGETPRAYRAQPPGIGASGISAGASLAV</sequence>
<dbReference type="AlphaFoldDB" id="A0A087DFE1"/>
<protein>
    <submittedName>
        <fullName evidence="7">AraC family transcriptional regulator</fullName>
    </submittedName>
</protein>
<dbReference type="eggNOG" id="COG2207">
    <property type="taxonomic scope" value="Bacteria"/>
</dbReference>
<dbReference type="STRING" id="158787.BSCA_2360"/>
<feature type="compositionally biased region" description="Low complexity" evidence="5">
    <location>
        <begin position="235"/>
        <end position="245"/>
    </location>
</feature>
<evidence type="ECO:0000256" key="1">
    <source>
        <dbReference type="ARBA" id="ARBA00023015"/>
    </source>
</evidence>
<dbReference type="PRINTS" id="PR00032">
    <property type="entry name" value="HTHARAC"/>
</dbReference>
<reference evidence="7 8" key="1">
    <citation type="submission" date="2014-03" db="EMBL/GenBank/DDBJ databases">
        <title>Genomics of Bifidobacteria.</title>
        <authorList>
            <person name="Ventura M."/>
            <person name="Milani C."/>
            <person name="Lugli G.A."/>
        </authorList>
    </citation>
    <scope>NUCLEOTIDE SEQUENCE [LARGE SCALE GENOMIC DNA]</scope>
    <source>
        <strain evidence="7 8">LMG 21589</strain>
    </source>
</reference>
<dbReference type="SMART" id="SM00342">
    <property type="entry name" value="HTH_ARAC"/>
    <property type="match status" value="1"/>
</dbReference>
<evidence type="ECO:0000256" key="2">
    <source>
        <dbReference type="ARBA" id="ARBA00023125"/>
    </source>
</evidence>
<evidence type="ECO:0000256" key="4">
    <source>
        <dbReference type="ARBA" id="ARBA00023163"/>
    </source>
</evidence>
<proteinExistence type="predicted"/>
<comment type="caution">
    <text evidence="7">The sequence shown here is derived from an EMBL/GenBank/DDBJ whole genome shotgun (WGS) entry which is preliminary data.</text>
</comment>
<dbReference type="InterPro" id="IPR050204">
    <property type="entry name" value="AraC_XylS_family_regulators"/>
</dbReference>
<dbReference type="InterPro" id="IPR013096">
    <property type="entry name" value="Cupin_2"/>
</dbReference>
<evidence type="ECO:0000259" key="6">
    <source>
        <dbReference type="PROSITE" id="PS01124"/>
    </source>
</evidence>
<dbReference type="InterPro" id="IPR020449">
    <property type="entry name" value="Tscrpt_reg_AraC-type_HTH"/>
</dbReference>
<evidence type="ECO:0000256" key="3">
    <source>
        <dbReference type="ARBA" id="ARBA00023159"/>
    </source>
</evidence>
<dbReference type="PANTHER" id="PTHR46796">
    <property type="entry name" value="HTH-TYPE TRANSCRIPTIONAL ACTIVATOR RHAS-RELATED"/>
    <property type="match status" value="1"/>
</dbReference>
<dbReference type="PANTHER" id="PTHR46796:SF6">
    <property type="entry name" value="ARAC SUBFAMILY"/>
    <property type="match status" value="1"/>
</dbReference>
<feature type="region of interest" description="Disordered" evidence="5">
    <location>
        <begin position="227"/>
        <end position="259"/>
    </location>
</feature>
<dbReference type="EMBL" id="JGZO01000010">
    <property type="protein sequence ID" value="KFI94241.1"/>
    <property type="molecule type" value="Genomic_DNA"/>
</dbReference>
<keyword evidence="8" id="KW-1185">Reference proteome</keyword>
<keyword evidence="1" id="KW-0805">Transcription regulation</keyword>
<dbReference type="SUPFAM" id="SSF51215">
    <property type="entry name" value="Regulatory protein AraC"/>
    <property type="match status" value="1"/>
</dbReference>
<dbReference type="SUPFAM" id="SSF46689">
    <property type="entry name" value="Homeodomain-like"/>
    <property type="match status" value="2"/>
</dbReference>
<dbReference type="Gene3D" id="2.60.120.10">
    <property type="entry name" value="Jelly Rolls"/>
    <property type="match status" value="1"/>
</dbReference>
<name>A0A087DFE1_9BIFI</name>
<dbReference type="InterPro" id="IPR018062">
    <property type="entry name" value="HTH_AraC-typ_CS"/>
</dbReference>
<evidence type="ECO:0000313" key="8">
    <source>
        <dbReference type="Proteomes" id="UP000029033"/>
    </source>
</evidence>
<dbReference type="Proteomes" id="UP000029033">
    <property type="component" value="Unassembled WGS sequence"/>
</dbReference>
<dbReference type="InterPro" id="IPR009057">
    <property type="entry name" value="Homeodomain-like_sf"/>
</dbReference>
<dbReference type="InterPro" id="IPR014710">
    <property type="entry name" value="RmlC-like_jellyroll"/>
</dbReference>
<dbReference type="Pfam" id="PF12833">
    <property type="entry name" value="HTH_18"/>
    <property type="match status" value="1"/>
</dbReference>
<feature type="domain" description="HTH araC/xylS-type" evidence="6">
    <location>
        <begin position="312"/>
        <end position="410"/>
    </location>
</feature>
<feature type="region of interest" description="Disordered" evidence="5">
    <location>
        <begin position="43"/>
        <end position="77"/>
    </location>
</feature>
<dbReference type="Gene3D" id="1.10.10.60">
    <property type="entry name" value="Homeodomain-like"/>
    <property type="match status" value="2"/>
</dbReference>
<dbReference type="InterPro" id="IPR018060">
    <property type="entry name" value="HTH_AraC"/>
</dbReference>
<dbReference type="GO" id="GO:0003700">
    <property type="term" value="F:DNA-binding transcription factor activity"/>
    <property type="evidence" value="ECO:0007669"/>
    <property type="project" value="InterPro"/>
</dbReference>
<dbReference type="GO" id="GO:0043565">
    <property type="term" value="F:sequence-specific DNA binding"/>
    <property type="evidence" value="ECO:0007669"/>
    <property type="project" value="InterPro"/>
</dbReference>
<dbReference type="InterPro" id="IPR037923">
    <property type="entry name" value="HTH-like"/>
</dbReference>
<dbReference type="Pfam" id="PF07883">
    <property type="entry name" value="Cupin_2"/>
    <property type="match status" value="1"/>
</dbReference>
<dbReference type="PROSITE" id="PS00041">
    <property type="entry name" value="HTH_ARAC_FAMILY_1"/>
    <property type="match status" value="1"/>
</dbReference>